<dbReference type="PANTHER" id="PTHR32234">
    <property type="entry name" value="THIOL:DISULFIDE INTERCHANGE PROTEIN DSBD"/>
    <property type="match status" value="1"/>
</dbReference>
<dbReference type="GO" id="GO:0015035">
    <property type="term" value="F:protein-disulfide reductase activity"/>
    <property type="evidence" value="ECO:0007669"/>
    <property type="project" value="TreeGrafter"/>
</dbReference>
<keyword evidence="3 9" id="KW-0812">Transmembrane</keyword>
<feature type="transmembrane region" description="Helical" evidence="9">
    <location>
        <begin position="558"/>
        <end position="577"/>
    </location>
</feature>
<dbReference type="eggNOG" id="COG4232">
    <property type="taxonomic scope" value="Bacteria"/>
</dbReference>
<evidence type="ECO:0000256" key="9">
    <source>
        <dbReference type="SAM" id="Phobius"/>
    </source>
</evidence>
<dbReference type="EMBL" id="CP003350">
    <property type="protein sequence ID" value="AFC87264.1"/>
    <property type="molecule type" value="Genomic_DNA"/>
</dbReference>
<dbReference type="Pfam" id="PF11412">
    <property type="entry name" value="DsbD_N"/>
    <property type="match status" value="2"/>
</dbReference>
<evidence type="ECO:0000259" key="11">
    <source>
        <dbReference type="PROSITE" id="PS51352"/>
    </source>
</evidence>
<name>H8L209_FRAAD</name>
<keyword evidence="5 9" id="KW-1133">Transmembrane helix</keyword>
<dbReference type="SUPFAM" id="SSF52833">
    <property type="entry name" value="Thioredoxin-like"/>
    <property type="match status" value="1"/>
</dbReference>
<evidence type="ECO:0000256" key="5">
    <source>
        <dbReference type="ARBA" id="ARBA00022989"/>
    </source>
</evidence>
<dbReference type="Pfam" id="PF02683">
    <property type="entry name" value="DsbD_TM"/>
    <property type="match status" value="1"/>
</dbReference>
<keyword evidence="13" id="KW-1185">Reference proteome</keyword>
<dbReference type="Gene3D" id="3.40.30.10">
    <property type="entry name" value="Glutaredoxin"/>
    <property type="match status" value="1"/>
</dbReference>
<organism evidence="12 13">
    <name type="scientific">Frateuria aurantia (strain ATCC 33424 / DSM 6220 / KCTC 2777 / LMG 1558 / NBRC 3245 / NCIMB 13370)</name>
    <name type="common">Acetobacter aurantius</name>
    <dbReference type="NCBI Taxonomy" id="767434"/>
    <lineage>
        <taxon>Bacteria</taxon>
        <taxon>Pseudomonadati</taxon>
        <taxon>Pseudomonadota</taxon>
        <taxon>Gammaproteobacteria</taxon>
        <taxon>Lysobacterales</taxon>
        <taxon>Rhodanobacteraceae</taxon>
        <taxon>Frateuria</taxon>
    </lineage>
</organism>
<evidence type="ECO:0000313" key="13">
    <source>
        <dbReference type="Proteomes" id="UP000005234"/>
    </source>
</evidence>
<dbReference type="AlphaFoldDB" id="H8L209"/>
<comment type="subcellular location">
    <subcellularLocation>
        <location evidence="1">Cell membrane</location>
        <topology evidence="1">Multi-pass membrane protein</topology>
    </subcellularLocation>
</comment>
<evidence type="ECO:0000256" key="3">
    <source>
        <dbReference type="ARBA" id="ARBA00022692"/>
    </source>
</evidence>
<dbReference type="InterPro" id="IPR036929">
    <property type="entry name" value="DsbDN_sf"/>
</dbReference>
<dbReference type="InterPro" id="IPR013766">
    <property type="entry name" value="Thioredoxin_domain"/>
</dbReference>
<evidence type="ECO:0000256" key="8">
    <source>
        <dbReference type="SAM" id="MobiDB-lite"/>
    </source>
</evidence>
<feature type="transmembrane region" description="Helical" evidence="9">
    <location>
        <begin position="418"/>
        <end position="440"/>
    </location>
</feature>
<keyword evidence="6 9" id="KW-0472">Membrane</keyword>
<dbReference type="InterPro" id="IPR017937">
    <property type="entry name" value="Thioredoxin_CS"/>
</dbReference>
<dbReference type="Pfam" id="PF13899">
    <property type="entry name" value="Thioredoxin_7"/>
    <property type="match status" value="1"/>
</dbReference>
<protein>
    <submittedName>
        <fullName evidence="12">Thiol:disulfide interchange protein</fullName>
    </submittedName>
</protein>
<dbReference type="STRING" id="767434.Fraau_2934"/>
<evidence type="ECO:0000256" key="2">
    <source>
        <dbReference type="ARBA" id="ARBA00022475"/>
    </source>
</evidence>
<keyword evidence="7" id="KW-0676">Redox-active center</keyword>
<feature type="transmembrane region" description="Helical" evidence="9">
    <location>
        <begin position="491"/>
        <end position="515"/>
    </location>
</feature>
<feature type="compositionally biased region" description="Low complexity" evidence="8">
    <location>
        <begin position="315"/>
        <end position="326"/>
    </location>
</feature>
<keyword evidence="4" id="KW-0201">Cytochrome c-type biogenesis</keyword>
<evidence type="ECO:0000256" key="6">
    <source>
        <dbReference type="ARBA" id="ARBA00023136"/>
    </source>
</evidence>
<dbReference type="PROSITE" id="PS51352">
    <property type="entry name" value="THIOREDOXIN_2"/>
    <property type="match status" value="1"/>
</dbReference>
<dbReference type="KEGG" id="fau:Fraau_2934"/>
<dbReference type="PANTHER" id="PTHR32234:SF3">
    <property type="entry name" value="SUPPRESSION OF COPPER SENSITIVITY PROTEIN"/>
    <property type="match status" value="1"/>
</dbReference>
<dbReference type="GO" id="GO:0005886">
    <property type="term" value="C:plasma membrane"/>
    <property type="evidence" value="ECO:0007669"/>
    <property type="project" value="UniProtKB-SubCell"/>
</dbReference>
<dbReference type="PROSITE" id="PS00194">
    <property type="entry name" value="THIOREDOXIN_1"/>
    <property type="match status" value="1"/>
</dbReference>
<feature type="chain" id="PRO_5003613412" evidence="10">
    <location>
        <begin position="26"/>
        <end position="734"/>
    </location>
</feature>
<reference evidence="12" key="1">
    <citation type="submission" date="2012-02" db="EMBL/GenBank/DDBJ databases">
        <title>The complete genome of Frateuria aurantia DSM 6220.</title>
        <authorList>
            <consortium name="US DOE Joint Genome Institute (JGI-PGF)"/>
            <person name="Lucas S."/>
            <person name="Copeland A."/>
            <person name="Lapidus A."/>
            <person name="Glavina del Rio T."/>
            <person name="Dalin E."/>
            <person name="Tice H."/>
            <person name="Bruce D."/>
            <person name="Goodwin L."/>
            <person name="Pitluck S."/>
            <person name="Peters L."/>
            <person name="Ovchinnikova G."/>
            <person name="Teshima H."/>
            <person name="Kyrpides N."/>
            <person name="Mavromatis K."/>
            <person name="Ivanova N."/>
            <person name="Brettin T."/>
            <person name="Detter J.C."/>
            <person name="Han C."/>
            <person name="Larimer F."/>
            <person name="Land M."/>
            <person name="Hauser L."/>
            <person name="Markowitz V."/>
            <person name="Cheng J.-F."/>
            <person name="Hugenholtz P."/>
            <person name="Woyke T."/>
            <person name="Wu D."/>
            <person name="Brambilla E."/>
            <person name="Klenk H.-P."/>
            <person name="Eisen J.A."/>
        </authorList>
    </citation>
    <scope>NUCLEOTIDE SEQUENCE</scope>
    <source>
        <strain evidence="12">DSM 6220</strain>
    </source>
</reference>
<dbReference type="InterPro" id="IPR036249">
    <property type="entry name" value="Thioredoxin-like_sf"/>
</dbReference>
<feature type="transmembrane region" description="Helical" evidence="9">
    <location>
        <begin position="341"/>
        <end position="364"/>
    </location>
</feature>
<feature type="signal peptide" evidence="10">
    <location>
        <begin position="1"/>
        <end position="25"/>
    </location>
</feature>
<feature type="transmembrane region" description="Helical" evidence="9">
    <location>
        <begin position="589"/>
        <end position="608"/>
    </location>
</feature>
<keyword evidence="10" id="KW-0732">Signal</keyword>
<dbReference type="Gene3D" id="2.60.40.1250">
    <property type="entry name" value="Thiol:disulfide interchange protein DsbD, N-terminal domain"/>
    <property type="match status" value="2"/>
</dbReference>
<evidence type="ECO:0000313" key="12">
    <source>
        <dbReference type="EMBL" id="AFC87264.1"/>
    </source>
</evidence>
<feature type="transmembrane region" description="Helical" evidence="9">
    <location>
        <begin position="461"/>
        <end position="479"/>
    </location>
</feature>
<accession>H8L209</accession>
<gene>
    <name evidence="12" type="ordered locus">Fraau_2934</name>
</gene>
<sequence>MFRLSTRRWALLLWLSLATLLSASATPAQEDLEGGLLPIGKAFQLQGSLAGPGRIHLHWTIAEHYYLYRSHIKFTPGPGLTLGTPELPRGHQYHDEYLGDVETYHDSLDADLPYAGHGPVQLQVQYQGCHEVDPKICYPPHTETLTLGGPATATGTEAAAAASVPHAAQVSDPTSLAQLGQDPAAGRSPLPVAQAFVLQGVADSPRQLLLRWQMPPGYYLYKSQISLHLAAGQGGRIKPLHWPSGMAHHDNYYGDAIVYFDTLELPVELADLPASAKTVQLQVRYQGCLQNGICYPPVDAPLQLSLDGQPGTVSAAPAEAPPATAANQTDSRGQSLPGLSAWLLLSALLGGLLMNLLPCVLPVLSLKVLGILDNSHELKALRRHAVFYTAGVLLSFVAIDLLAHLFGQGLGAQLQRPLVVAILTCVMVAVGLSLSGVVEFTARFSNMGQSLASRGGRAGDFFTGVLAVVVASPCTGPLMGPPVAFALTAPLASSLAVFIALGLGLALPVILIALLPGLARRLPRPGAWMETLKQWLAFPMYLTAVWLAWVLAKQRGADAIGLVLVSVVALAMSLWWLQRSRHRHPALRLLLLPMALATVMPMVLLARLPAPTAGPAATEDGVVAYSPKKLAQLRAAGTPVLVDMTADWCVTCKANEHTVLDSAEFKALLQQTGAVYMKGDWTDVNPTIAAFLKHYHSPGVPLYVVFSRHGGDGEVLPSVLTAGVVKAALQRAAQ</sequence>
<feature type="domain" description="Thioredoxin" evidence="11">
    <location>
        <begin position="602"/>
        <end position="734"/>
    </location>
</feature>
<dbReference type="RefSeq" id="WP_014404267.1">
    <property type="nucleotide sequence ID" value="NC_017033.1"/>
</dbReference>
<feature type="region of interest" description="Disordered" evidence="8">
    <location>
        <begin position="312"/>
        <end position="333"/>
    </location>
</feature>
<dbReference type="GO" id="GO:0045454">
    <property type="term" value="P:cell redox homeostasis"/>
    <property type="evidence" value="ECO:0007669"/>
    <property type="project" value="TreeGrafter"/>
</dbReference>
<evidence type="ECO:0000256" key="7">
    <source>
        <dbReference type="ARBA" id="ARBA00023284"/>
    </source>
</evidence>
<dbReference type="SUPFAM" id="SSF74863">
    <property type="entry name" value="Thiol:disulfide interchange protein DsbD, N-terminal domain (DsbD-alpha)"/>
    <property type="match status" value="2"/>
</dbReference>
<dbReference type="CDD" id="cd02953">
    <property type="entry name" value="DsbDgamma"/>
    <property type="match status" value="1"/>
</dbReference>
<feature type="transmembrane region" description="Helical" evidence="9">
    <location>
        <begin position="385"/>
        <end position="406"/>
    </location>
</feature>
<dbReference type="InterPro" id="IPR035671">
    <property type="entry name" value="DsbD_gamma"/>
</dbReference>
<feature type="transmembrane region" description="Helical" evidence="9">
    <location>
        <begin position="535"/>
        <end position="552"/>
    </location>
</feature>
<dbReference type="InterPro" id="IPR028250">
    <property type="entry name" value="DsbDN"/>
</dbReference>
<evidence type="ECO:0000256" key="1">
    <source>
        <dbReference type="ARBA" id="ARBA00004651"/>
    </source>
</evidence>
<dbReference type="GO" id="GO:0017004">
    <property type="term" value="P:cytochrome complex assembly"/>
    <property type="evidence" value="ECO:0007669"/>
    <property type="project" value="UniProtKB-KW"/>
</dbReference>
<keyword evidence="2" id="KW-1003">Cell membrane</keyword>
<dbReference type="InterPro" id="IPR003834">
    <property type="entry name" value="Cyt_c_assmbl_TM_dom"/>
</dbReference>
<evidence type="ECO:0000256" key="4">
    <source>
        <dbReference type="ARBA" id="ARBA00022748"/>
    </source>
</evidence>
<dbReference type="Proteomes" id="UP000005234">
    <property type="component" value="Chromosome"/>
</dbReference>
<dbReference type="HOGENOM" id="CLU_014657_2_1_6"/>
<evidence type="ECO:0000256" key="10">
    <source>
        <dbReference type="SAM" id="SignalP"/>
    </source>
</evidence>
<proteinExistence type="predicted"/>
<dbReference type="OrthoDB" id="9811036at2"/>